<evidence type="ECO:0000256" key="4">
    <source>
        <dbReference type="ARBA" id="ARBA00022777"/>
    </source>
</evidence>
<reference evidence="10" key="2">
    <citation type="submission" date="2017-02" db="UniProtKB">
        <authorList>
            <consortium name="WormBaseParasite"/>
        </authorList>
    </citation>
    <scope>IDENTIFICATION</scope>
</reference>
<evidence type="ECO:0000313" key="10">
    <source>
        <dbReference type="WBParaSite" id="ACAC_0001424101-mRNA-1"/>
    </source>
</evidence>
<keyword evidence="3 6" id="KW-0547">Nucleotide-binding</keyword>
<dbReference type="Proteomes" id="UP000035642">
    <property type="component" value="Unassembled WGS sequence"/>
</dbReference>
<dbReference type="STRING" id="6313.A0A0K0DR52"/>
<keyword evidence="4" id="KW-0418">Kinase</keyword>
<name>A0A0K0DR52_ANGCA</name>
<evidence type="ECO:0000256" key="3">
    <source>
        <dbReference type="ARBA" id="ARBA00022741"/>
    </source>
</evidence>
<protein>
    <submittedName>
        <fullName evidence="10">Protein kinase domain-containing protein</fullName>
    </submittedName>
</protein>
<proteinExistence type="predicted"/>
<dbReference type="GO" id="GO:0005524">
    <property type="term" value="F:ATP binding"/>
    <property type="evidence" value="ECO:0007669"/>
    <property type="project" value="UniProtKB-UniRule"/>
</dbReference>
<reference evidence="9" key="1">
    <citation type="submission" date="2012-09" db="EMBL/GenBank/DDBJ databases">
        <authorList>
            <person name="Martin A.A."/>
        </authorList>
    </citation>
    <scope>NUCLEOTIDE SEQUENCE</scope>
</reference>
<feature type="compositionally biased region" description="Low complexity" evidence="7">
    <location>
        <begin position="299"/>
        <end position="312"/>
    </location>
</feature>
<evidence type="ECO:0000256" key="1">
    <source>
        <dbReference type="ARBA" id="ARBA00022527"/>
    </source>
</evidence>
<dbReference type="PANTHER" id="PTHR24056">
    <property type="entry name" value="CELL DIVISION PROTEIN KINASE"/>
    <property type="match status" value="1"/>
</dbReference>
<keyword evidence="9" id="KW-1185">Reference proteome</keyword>
<dbReference type="WBParaSite" id="ACAC_0001424101-mRNA-1">
    <property type="protein sequence ID" value="ACAC_0001424101-mRNA-1"/>
    <property type="gene ID" value="ACAC_0001424101"/>
</dbReference>
<dbReference type="PROSITE" id="PS50011">
    <property type="entry name" value="PROTEIN_KINASE_DOM"/>
    <property type="match status" value="1"/>
</dbReference>
<evidence type="ECO:0000256" key="2">
    <source>
        <dbReference type="ARBA" id="ARBA00022679"/>
    </source>
</evidence>
<dbReference type="InterPro" id="IPR017441">
    <property type="entry name" value="Protein_kinase_ATP_BS"/>
</dbReference>
<sequence length="312" mass="36322">MIDHAFKQELARTRENVDDLFYYDGHKVGRGTYGHVFKAQPKVPSAKYPAKEYALKLIEGQGFSMSACREIALLRELKHPNLICLQRVFLTNEKKVWLLLDYAEHDLWHIIKYHRGAKAKKMPVMVPKGMAIDVWAIGCIFAELLTAEPVFFCKEEDIKAQSPYHYDQLKRRVIRMIFTVMGYPQESEWNDFKKMPDYHKLQTDIKSSQTAFPNCSMTRYMEKHKIESDSPQFKLLVKLLTMDPNKRISCKDAMEEPYFKANIKKSLAMNIVDDQTQQATNPQQMNTNSQTMFSGGEFHQPMQPQHMIPQSS</sequence>
<dbReference type="AlphaFoldDB" id="A0A0K0DR52"/>
<dbReference type="GO" id="GO:0004674">
    <property type="term" value="F:protein serine/threonine kinase activity"/>
    <property type="evidence" value="ECO:0007669"/>
    <property type="project" value="UniProtKB-KW"/>
</dbReference>
<evidence type="ECO:0000256" key="7">
    <source>
        <dbReference type="SAM" id="MobiDB-lite"/>
    </source>
</evidence>
<accession>A0A0K0DR52</accession>
<keyword evidence="2" id="KW-0808">Transferase</keyword>
<feature type="binding site" evidence="6">
    <location>
        <position position="56"/>
    </location>
    <ligand>
        <name>ATP</name>
        <dbReference type="ChEBI" id="CHEBI:30616"/>
    </ligand>
</feature>
<dbReference type="GO" id="GO:0005634">
    <property type="term" value="C:nucleus"/>
    <property type="evidence" value="ECO:0007669"/>
    <property type="project" value="TreeGrafter"/>
</dbReference>
<dbReference type="InterPro" id="IPR011009">
    <property type="entry name" value="Kinase-like_dom_sf"/>
</dbReference>
<dbReference type="FunFam" id="3.30.200.20:FF:000707">
    <property type="entry name" value="Cyclin dependent kinase 19"/>
    <property type="match status" value="1"/>
</dbReference>
<dbReference type="InterPro" id="IPR000719">
    <property type="entry name" value="Prot_kinase_dom"/>
</dbReference>
<feature type="domain" description="Protein kinase" evidence="8">
    <location>
        <begin position="1"/>
        <end position="259"/>
    </location>
</feature>
<dbReference type="Gene3D" id="3.30.200.20">
    <property type="entry name" value="Phosphorylase Kinase, domain 1"/>
    <property type="match status" value="1"/>
</dbReference>
<keyword evidence="5 6" id="KW-0067">ATP-binding</keyword>
<dbReference type="PROSITE" id="PS00107">
    <property type="entry name" value="PROTEIN_KINASE_ATP"/>
    <property type="match status" value="1"/>
</dbReference>
<evidence type="ECO:0000256" key="5">
    <source>
        <dbReference type="ARBA" id="ARBA00022840"/>
    </source>
</evidence>
<dbReference type="Pfam" id="PF00069">
    <property type="entry name" value="Pkinase"/>
    <property type="match status" value="2"/>
</dbReference>
<dbReference type="Gene3D" id="1.10.510.10">
    <property type="entry name" value="Transferase(Phosphotransferase) domain 1"/>
    <property type="match status" value="1"/>
</dbReference>
<dbReference type="SUPFAM" id="SSF56112">
    <property type="entry name" value="Protein kinase-like (PK-like)"/>
    <property type="match status" value="1"/>
</dbReference>
<evidence type="ECO:0000259" key="8">
    <source>
        <dbReference type="PROSITE" id="PS50011"/>
    </source>
</evidence>
<dbReference type="InterPro" id="IPR050108">
    <property type="entry name" value="CDK"/>
</dbReference>
<evidence type="ECO:0000313" key="9">
    <source>
        <dbReference type="Proteomes" id="UP000035642"/>
    </source>
</evidence>
<evidence type="ECO:0000256" key="6">
    <source>
        <dbReference type="PROSITE-ProRule" id="PRU10141"/>
    </source>
</evidence>
<dbReference type="PANTHER" id="PTHR24056:SF495">
    <property type="entry name" value="CYCLIN-DEPENDENT KINASE 8-RELATED"/>
    <property type="match status" value="1"/>
</dbReference>
<keyword evidence="1" id="KW-0723">Serine/threonine-protein kinase</keyword>
<organism evidence="9 10">
    <name type="scientific">Angiostrongylus cantonensis</name>
    <name type="common">Rat lungworm</name>
    <dbReference type="NCBI Taxonomy" id="6313"/>
    <lineage>
        <taxon>Eukaryota</taxon>
        <taxon>Metazoa</taxon>
        <taxon>Ecdysozoa</taxon>
        <taxon>Nematoda</taxon>
        <taxon>Chromadorea</taxon>
        <taxon>Rhabditida</taxon>
        <taxon>Rhabditina</taxon>
        <taxon>Rhabditomorpha</taxon>
        <taxon>Strongyloidea</taxon>
        <taxon>Metastrongylidae</taxon>
        <taxon>Angiostrongylus</taxon>
    </lineage>
</organism>
<dbReference type="SMART" id="SM00220">
    <property type="entry name" value="S_TKc"/>
    <property type="match status" value="1"/>
</dbReference>
<feature type="region of interest" description="Disordered" evidence="7">
    <location>
        <begin position="292"/>
        <end position="312"/>
    </location>
</feature>